<evidence type="ECO:0000256" key="1">
    <source>
        <dbReference type="SAM" id="SignalP"/>
    </source>
</evidence>
<proteinExistence type="predicted"/>
<dbReference type="GeneID" id="101864584"/>
<organism evidence="2 3">
    <name type="scientific">Aplysia californica</name>
    <name type="common">California sea hare</name>
    <dbReference type="NCBI Taxonomy" id="6500"/>
    <lineage>
        <taxon>Eukaryota</taxon>
        <taxon>Metazoa</taxon>
        <taxon>Spiralia</taxon>
        <taxon>Lophotrochozoa</taxon>
        <taxon>Mollusca</taxon>
        <taxon>Gastropoda</taxon>
        <taxon>Heterobranchia</taxon>
        <taxon>Euthyneura</taxon>
        <taxon>Tectipleura</taxon>
        <taxon>Aplysiida</taxon>
        <taxon>Aplysioidea</taxon>
        <taxon>Aplysiidae</taxon>
        <taxon>Aplysia</taxon>
    </lineage>
</organism>
<keyword evidence="1" id="KW-0732">Signal</keyword>
<keyword evidence="2" id="KW-1185">Reference proteome</keyword>
<evidence type="ECO:0000313" key="3">
    <source>
        <dbReference type="RefSeq" id="XP_005090893.2"/>
    </source>
</evidence>
<gene>
    <name evidence="3" type="primary">LOC101864584</name>
</gene>
<dbReference type="RefSeq" id="XP_005090893.2">
    <property type="nucleotide sequence ID" value="XM_005090836.3"/>
</dbReference>
<evidence type="ECO:0000313" key="2">
    <source>
        <dbReference type="Proteomes" id="UP000694888"/>
    </source>
</evidence>
<dbReference type="Proteomes" id="UP000694888">
    <property type="component" value="Unplaced"/>
</dbReference>
<protein>
    <submittedName>
        <fullName evidence="3">Uncharacterized protein LOC101864584</fullName>
    </submittedName>
</protein>
<reference evidence="3" key="1">
    <citation type="submission" date="2025-08" db="UniProtKB">
        <authorList>
            <consortium name="RefSeq"/>
        </authorList>
    </citation>
    <scope>IDENTIFICATION</scope>
</reference>
<accession>A0ABM0JD16</accession>
<feature type="signal peptide" evidence="1">
    <location>
        <begin position="1"/>
        <end position="30"/>
    </location>
</feature>
<name>A0ABM0JD16_APLCA</name>
<sequence>MGGGILGVPSSLRPEFLVVVFVLIVCKVGAQNENEGGNFTEADYYSMVPYYDSEMMSSHQNYSSAPFGYRPGSATRSNSCQHVRAVPSHLRSRQHMKPHGLSSFYQKYTEAYGIPVLSSRYVSDPALRRACYTLRFLLASHSAVRQSFYRMSGRVAVIGVNEGTTSIPEHSHLPPWWNQRARGLGATPSAPVSTGGEENVLCLRTDRYNQDIYLHESAHGVHLLGAAYGIPGWDRRLRSLYNQARSRGLWANTYSMSTPEEYFVSSCMCQRYFYFYLSQLTSKTVNWTSQNGEKMTTKGEMRSDCL</sequence>
<feature type="chain" id="PRO_5045905137" evidence="1">
    <location>
        <begin position="31"/>
        <end position="306"/>
    </location>
</feature>